<dbReference type="AlphaFoldDB" id="L1NJP7"/>
<comment type="caution">
    <text evidence="1">The sequence shown here is derived from an EMBL/GenBank/DDBJ whole genome shotgun (WGS) entry which is preliminary data.</text>
</comment>
<name>L1NJP7_9PORP</name>
<feature type="non-terminal residue" evidence="1">
    <location>
        <position position="1"/>
    </location>
</feature>
<proteinExistence type="predicted"/>
<dbReference type="EMBL" id="AMEQ01000002">
    <property type="protein sequence ID" value="EKY03402.1"/>
    <property type="molecule type" value="Genomic_DNA"/>
</dbReference>
<dbReference type="HOGENOM" id="CLU_2800108_0_0_10"/>
<protein>
    <submittedName>
        <fullName evidence="1">Uncharacterized protein</fullName>
    </submittedName>
</protein>
<evidence type="ECO:0000313" key="2">
    <source>
        <dbReference type="Proteomes" id="UP000010408"/>
    </source>
</evidence>
<organism evidence="1 2">
    <name type="scientific">Porphyromonas catoniae F0037</name>
    <dbReference type="NCBI Taxonomy" id="1127696"/>
    <lineage>
        <taxon>Bacteria</taxon>
        <taxon>Pseudomonadati</taxon>
        <taxon>Bacteroidota</taxon>
        <taxon>Bacteroidia</taxon>
        <taxon>Bacteroidales</taxon>
        <taxon>Porphyromonadaceae</taxon>
        <taxon>Porphyromonas</taxon>
    </lineage>
</organism>
<gene>
    <name evidence="1" type="ORF">HMPREF9134_00070</name>
</gene>
<accession>L1NJP7</accession>
<reference evidence="1 2" key="1">
    <citation type="submission" date="2012-05" db="EMBL/GenBank/DDBJ databases">
        <authorList>
            <person name="Weinstock G."/>
            <person name="Sodergren E."/>
            <person name="Lobos E.A."/>
            <person name="Fulton L."/>
            <person name="Fulton R."/>
            <person name="Courtney L."/>
            <person name="Fronick C."/>
            <person name="O'Laughlin M."/>
            <person name="Godfrey J."/>
            <person name="Wilson R.M."/>
            <person name="Miner T."/>
            <person name="Farmer C."/>
            <person name="Delehaunty K."/>
            <person name="Cordes M."/>
            <person name="Minx P."/>
            <person name="Tomlinson C."/>
            <person name="Chen J."/>
            <person name="Wollam A."/>
            <person name="Pepin K.H."/>
            <person name="Bhonagiri V."/>
            <person name="Zhang X."/>
            <person name="Suruliraj S."/>
            <person name="Warren W."/>
            <person name="Mitreva M."/>
            <person name="Mardis E.R."/>
            <person name="Wilson R.K."/>
        </authorList>
    </citation>
    <scope>NUCLEOTIDE SEQUENCE [LARGE SCALE GENOMIC DNA]</scope>
    <source>
        <strain evidence="1 2">F0037</strain>
    </source>
</reference>
<evidence type="ECO:0000313" key="1">
    <source>
        <dbReference type="EMBL" id="EKY03402.1"/>
    </source>
</evidence>
<dbReference type="Proteomes" id="UP000010408">
    <property type="component" value="Unassembled WGS sequence"/>
</dbReference>
<sequence>RVTISRSNELPQLSSTSYHNSFERVVVTLYDDLWQLVSSLFFTLRIFFPLKRLWSLYRDARGGCLIL</sequence>